<dbReference type="Proteomes" id="UP000237839">
    <property type="component" value="Unassembled WGS sequence"/>
</dbReference>
<keyword evidence="1" id="KW-1133">Transmembrane helix</keyword>
<comment type="caution">
    <text evidence="3">The sequence shown here is derived from an EMBL/GenBank/DDBJ whole genome shotgun (WGS) entry which is preliminary data.</text>
</comment>
<dbReference type="CDD" id="cd01830">
    <property type="entry name" value="XynE_like"/>
    <property type="match status" value="1"/>
</dbReference>
<name>A0A2S9H4F5_9BURK</name>
<sequence length="426" mass="45059">MNRSTFIHRAVVMMFGLMFGLIGAITLCWSSTDNHWVVTWSAVADQAGPALRGATIRQVVHTSIGGSNVRIRLSNLFGTGPITIESAHLALHATGSAIQAGSDHPLTFQGVSTLKIAKGESALSDPISMPVTALQELAISLYLPANNGPSTIHGVGMETAYIKRGSDMTAAISLASAKTDESHYFLTNVEVTGTDTAGVIVAIGDSIADGVGSTMDAGNRWSDVLASRLQKDPALKSVAVANTGIAGNRILQDAADPFRGQSALNRFDPDALSMPGVRWIILDMGLNDIGAASLLGTAKAKVSSQQIIEGMQTLITRAHEKNIKIIGTTVTPFSGVHFGSGKHPYYSSAGEAKRQEVNTWIRSAHAFDAVADFDQVLRDPDHPEKIRPAYDSGDHLHPNDAGHKALAEAIDLHIFSASGSIKVAIR</sequence>
<evidence type="ECO:0000259" key="2">
    <source>
        <dbReference type="Pfam" id="PF13472"/>
    </source>
</evidence>
<keyword evidence="1" id="KW-0472">Membrane</keyword>
<feature type="transmembrane region" description="Helical" evidence="1">
    <location>
        <begin position="12"/>
        <end position="32"/>
    </location>
</feature>
<protein>
    <submittedName>
        <fullName evidence="3">GDSL-like Lipase/Acylhydrolase family</fullName>
    </submittedName>
</protein>
<feature type="domain" description="SGNH hydrolase-type esterase" evidence="2">
    <location>
        <begin position="202"/>
        <end position="405"/>
    </location>
</feature>
<keyword evidence="1" id="KW-0812">Transmembrane</keyword>
<evidence type="ECO:0000313" key="3">
    <source>
        <dbReference type="EMBL" id="PRC94847.1"/>
    </source>
</evidence>
<dbReference type="InterPro" id="IPR036514">
    <property type="entry name" value="SGNH_hydro_sf"/>
</dbReference>
<dbReference type="EMBL" id="PUGF01000001">
    <property type="protein sequence ID" value="PRC94847.1"/>
    <property type="molecule type" value="Genomic_DNA"/>
</dbReference>
<evidence type="ECO:0000313" key="4">
    <source>
        <dbReference type="Proteomes" id="UP000237839"/>
    </source>
</evidence>
<dbReference type="InterPro" id="IPR013830">
    <property type="entry name" value="SGNH_hydro"/>
</dbReference>
<dbReference type="Gene3D" id="3.40.50.1110">
    <property type="entry name" value="SGNH hydrolase"/>
    <property type="match status" value="1"/>
</dbReference>
<dbReference type="PANTHER" id="PTHR43784:SF2">
    <property type="entry name" value="GDSL-LIKE LIPASE_ACYLHYDROLASE, PUTATIVE (AFU_ORTHOLOGUE AFUA_2G00820)-RELATED"/>
    <property type="match status" value="1"/>
</dbReference>
<proteinExistence type="predicted"/>
<dbReference type="Pfam" id="PF13472">
    <property type="entry name" value="Lipase_GDSL_2"/>
    <property type="match status" value="1"/>
</dbReference>
<dbReference type="OrthoDB" id="1828825at2"/>
<reference evidence="3 4" key="1">
    <citation type="submission" date="2018-02" db="EMBL/GenBank/DDBJ databases">
        <title>Solimicrobium silvestre gen. nov., sp. nov., isolated from alpine forest soil.</title>
        <authorList>
            <person name="Margesin R."/>
            <person name="Albuquerque L."/>
            <person name="Zhang D.-C."/>
            <person name="Froufe H.J.C."/>
            <person name="Severino R."/>
            <person name="Roxo I."/>
            <person name="Egas C."/>
            <person name="Da Costa M.S."/>
        </authorList>
    </citation>
    <scope>NUCLEOTIDE SEQUENCE [LARGE SCALE GENOMIC DNA]</scope>
    <source>
        <strain evidence="3 4">S20-91</strain>
    </source>
</reference>
<accession>A0A2S9H4F5</accession>
<evidence type="ECO:0000256" key="1">
    <source>
        <dbReference type="SAM" id="Phobius"/>
    </source>
</evidence>
<keyword evidence="4" id="KW-1185">Reference proteome</keyword>
<dbReference type="AlphaFoldDB" id="A0A2S9H4F5"/>
<dbReference type="RefSeq" id="WP_105529769.1">
    <property type="nucleotide sequence ID" value="NZ_PUGF01000001.1"/>
</dbReference>
<dbReference type="SUPFAM" id="SSF52266">
    <property type="entry name" value="SGNH hydrolase"/>
    <property type="match status" value="1"/>
</dbReference>
<gene>
    <name evidence="3" type="ORF">S2091_0042</name>
</gene>
<keyword evidence="3" id="KW-0378">Hydrolase</keyword>
<organism evidence="3 4">
    <name type="scientific">Solimicrobium silvestre</name>
    <dbReference type="NCBI Taxonomy" id="2099400"/>
    <lineage>
        <taxon>Bacteria</taxon>
        <taxon>Pseudomonadati</taxon>
        <taxon>Pseudomonadota</taxon>
        <taxon>Betaproteobacteria</taxon>
        <taxon>Burkholderiales</taxon>
        <taxon>Oxalobacteraceae</taxon>
        <taxon>Solimicrobium</taxon>
    </lineage>
</organism>
<dbReference type="PANTHER" id="PTHR43784">
    <property type="entry name" value="GDSL-LIKE LIPASE/ACYLHYDROLASE, PUTATIVE (AFU_ORTHOLOGUE AFUA_2G00820)-RELATED"/>
    <property type="match status" value="1"/>
</dbReference>
<dbReference type="InterPro" id="IPR053140">
    <property type="entry name" value="GDSL_Rv0518-like"/>
</dbReference>
<dbReference type="GO" id="GO:0016788">
    <property type="term" value="F:hydrolase activity, acting on ester bonds"/>
    <property type="evidence" value="ECO:0007669"/>
    <property type="project" value="UniProtKB-ARBA"/>
</dbReference>